<protein>
    <recommendedName>
        <fullName evidence="3">Transmembrane protein</fullName>
    </recommendedName>
</protein>
<name>A4GJV9_9BACT</name>
<organism evidence="2">
    <name type="scientific">uncultured marine bacterium EB80_02D08</name>
    <dbReference type="NCBI Taxonomy" id="415441"/>
    <lineage>
        <taxon>Bacteria</taxon>
        <taxon>environmental samples</taxon>
    </lineage>
</organism>
<feature type="transmembrane region" description="Helical" evidence="1">
    <location>
        <begin position="26"/>
        <end position="45"/>
    </location>
</feature>
<keyword evidence="1" id="KW-0812">Transmembrane</keyword>
<dbReference type="AlphaFoldDB" id="A4GJV9"/>
<keyword evidence="1" id="KW-0472">Membrane</keyword>
<evidence type="ECO:0000313" key="2">
    <source>
        <dbReference type="EMBL" id="ABL97404.1"/>
    </source>
</evidence>
<dbReference type="InterPro" id="IPR019099">
    <property type="entry name" value="Uncharacterised_PGPGW_TM"/>
</dbReference>
<evidence type="ECO:0000256" key="1">
    <source>
        <dbReference type="SAM" id="Phobius"/>
    </source>
</evidence>
<keyword evidence="1" id="KW-1133">Transmembrane helix</keyword>
<gene>
    <name evidence="2" type="ORF">MBMO_EB80-02D08.0036</name>
</gene>
<sequence>MKWLAGMIPSDYFIKRNPSKLKQSNIFLWCLILLTKNILGYSLIIGGIMMLVLPGQGLFTIIIGLMLSNYPGKYFIEKRFVEIPAILKSINWLRAKSNKPPIILKIE</sequence>
<feature type="transmembrane region" description="Helical" evidence="1">
    <location>
        <begin position="51"/>
        <end position="70"/>
    </location>
</feature>
<dbReference type="Pfam" id="PF09656">
    <property type="entry name" value="PGPGW"/>
    <property type="match status" value="1"/>
</dbReference>
<evidence type="ECO:0008006" key="3">
    <source>
        <dbReference type="Google" id="ProtNLM"/>
    </source>
</evidence>
<dbReference type="EMBL" id="EF107104">
    <property type="protein sequence ID" value="ABL97404.1"/>
    <property type="molecule type" value="Genomic_DNA"/>
</dbReference>
<proteinExistence type="predicted"/>
<reference evidence="2" key="1">
    <citation type="journal article" date="2007" name="Environ. Microbiol.">
        <title>Proteorhodopsin photosystem gene clusters exhibit co-evolutionary trends and shared ancestry among diverse marine microbial phyla.</title>
        <authorList>
            <person name="McCarren J."/>
            <person name="Delong E.F."/>
        </authorList>
    </citation>
    <scope>NUCLEOTIDE SEQUENCE</scope>
</reference>
<accession>A4GJV9</accession>